<dbReference type="InterPro" id="IPR053141">
    <property type="entry name" value="Mycobact_SerProt_Inhib_Rv3364c"/>
</dbReference>
<dbReference type="Proteomes" id="UP000642070">
    <property type="component" value="Unassembled WGS sequence"/>
</dbReference>
<dbReference type="SMART" id="SM00960">
    <property type="entry name" value="Robl_LC7"/>
    <property type="match status" value="1"/>
</dbReference>
<evidence type="ECO:0000259" key="1">
    <source>
        <dbReference type="SMART" id="SM00960"/>
    </source>
</evidence>
<dbReference type="AlphaFoldDB" id="A0A917WRS1"/>
<feature type="domain" description="Roadblock/LAMTOR2" evidence="1">
    <location>
        <begin position="9"/>
        <end position="99"/>
    </location>
</feature>
<dbReference type="Pfam" id="PF03259">
    <property type="entry name" value="Robl_LC7"/>
    <property type="match status" value="1"/>
</dbReference>
<proteinExistence type="predicted"/>
<evidence type="ECO:0000313" key="3">
    <source>
        <dbReference type="Proteomes" id="UP000642070"/>
    </source>
</evidence>
<comment type="caution">
    <text evidence="2">The sequence shown here is derived from an EMBL/GenBank/DDBJ whole genome shotgun (WGS) entry which is preliminary data.</text>
</comment>
<dbReference type="EMBL" id="BMPI01000010">
    <property type="protein sequence ID" value="GGM23935.1"/>
    <property type="molecule type" value="Genomic_DNA"/>
</dbReference>
<dbReference type="Gene3D" id="3.30.450.30">
    <property type="entry name" value="Dynein light chain 2a, cytoplasmic"/>
    <property type="match status" value="1"/>
</dbReference>
<sequence length="134" mass="13867">MTEPTKKLTWLLDDLVGRVGDVDHAVVLSADGLVITHSTGLGRDEADQLAAITSGLHGLANGLSAQTQGGELRLAVLELREAYFLSTAAGEGAYVAVLAGRAADIGVVAYELARLVTGARPFLSAAPRPFITAL</sequence>
<evidence type="ECO:0000313" key="2">
    <source>
        <dbReference type="EMBL" id="GGM23935.1"/>
    </source>
</evidence>
<dbReference type="SUPFAM" id="SSF103196">
    <property type="entry name" value="Roadblock/LC7 domain"/>
    <property type="match status" value="1"/>
</dbReference>
<name>A0A917WRS1_9ACTN</name>
<reference evidence="2" key="2">
    <citation type="submission" date="2020-09" db="EMBL/GenBank/DDBJ databases">
        <authorList>
            <person name="Sun Q."/>
            <person name="Ohkuma M."/>
        </authorList>
    </citation>
    <scope>NUCLEOTIDE SEQUENCE</scope>
    <source>
        <strain evidence="2">JCM 19831</strain>
    </source>
</reference>
<keyword evidence="3" id="KW-1185">Reference proteome</keyword>
<accession>A0A917WRS1</accession>
<gene>
    <name evidence="2" type="ORF">GCM10007977_026360</name>
</gene>
<dbReference type="PANTHER" id="PTHR36222">
    <property type="entry name" value="SERINE PROTEASE INHIBITOR RV3364C"/>
    <property type="match status" value="1"/>
</dbReference>
<dbReference type="InterPro" id="IPR004942">
    <property type="entry name" value="Roadblock/LAMTOR2_dom"/>
</dbReference>
<dbReference type="PANTHER" id="PTHR36222:SF1">
    <property type="entry name" value="SERINE PROTEASE INHIBITOR RV3364C"/>
    <property type="match status" value="1"/>
</dbReference>
<organism evidence="2 3">
    <name type="scientific">Dactylosporangium sucinum</name>
    <dbReference type="NCBI Taxonomy" id="1424081"/>
    <lineage>
        <taxon>Bacteria</taxon>
        <taxon>Bacillati</taxon>
        <taxon>Actinomycetota</taxon>
        <taxon>Actinomycetes</taxon>
        <taxon>Micromonosporales</taxon>
        <taxon>Micromonosporaceae</taxon>
        <taxon>Dactylosporangium</taxon>
    </lineage>
</organism>
<protein>
    <submittedName>
        <fullName evidence="2">Dynein regulation protein LC7</fullName>
    </submittedName>
</protein>
<reference evidence="2" key="1">
    <citation type="journal article" date="2014" name="Int. J. Syst. Evol. Microbiol.">
        <title>Complete genome sequence of Corynebacterium casei LMG S-19264T (=DSM 44701T), isolated from a smear-ripened cheese.</title>
        <authorList>
            <consortium name="US DOE Joint Genome Institute (JGI-PGF)"/>
            <person name="Walter F."/>
            <person name="Albersmeier A."/>
            <person name="Kalinowski J."/>
            <person name="Ruckert C."/>
        </authorList>
    </citation>
    <scope>NUCLEOTIDE SEQUENCE</scope>
    <source>
        <strain evidence="2">JCM 19831</strain>
    </source>
</reference>
<dbReference type="RefSeq" id="WP_190250100.1">
    <property type="nucleotide sequence ID" value="NZ_BMPI01000010.1"/>
</dbReference>